<keyword evidence="3 5" id="KW-0687">Ribonucleoprotein</keyword>
<feature type="region of interest" description="Disordered" evidence="6">
    <location>
        <begin position="56"/>
        <end position="79"/>
    </location>
</feature>
<name>A0A1F4XMU6_9BACT</name>
<feature type="compositionally biased region" description="Basic and acidic residues" evidence="6">
    <location>
        <begin position="56"/>
        <end position="65"/>
    </location>
</feature>
<organism evidence="7 8">
    <name type="scientific">Candidatus Abawacabacteria bacterium RIFCSPHIGHO2_01_FULL_46_8</name>
    <dbReference type="NCBI Taxonomy" id="1817815"/>
    <lineage>
        <taxon>Bacteria</taxon>
        <taxon>Candidatus Abawacaibacteriota</taxon>
    </lineage>
</organism>
<dbReference type="Proteomes" id="UP000177521">
    <property type="component" value="Unassembled WGS sequence"/>
</dbReference>
<dbReference type="GO" id="GO:0006412">
    <property type="term" value="P:translation"/>
    <property type="evidence" value="ECO:0007669"/>
    <property type="project" value="UniProtKB-UniRule"/>
</dbReference>
<evidence type="ECO:0000256" key="5">
    <source>
        <dbReference type="HAMAP-Rule" id="MF_00374"/>
    </source>
</evidence>
<dbReference type="EMBL" id="MEWS01000004">
    <property type="protein sequence ID" value="OGC82938.1"/>
    <property type="molecule type" value="Genomic_DNA"/>
</dbReference>
<dbReference type="NCBIfam" id="TIGR00012">
    <property type="entry name" value="L29"/>
    <property type="match status" value="1"/>
</dbReference>
<dbReference type="HAMAP" id="MF_00374">
    <property type="entry name" value="Ribosomal_uL29"/>
    <property type="match status" value="1"/>
</dbReference>
<dbReference type="InterPro" id="IPR001854">
    <property type="entry name" value="Ribosomal_uL29"/>
</dbReference>
<dbReference type="Gene3D" id="1.10.287.310">
    <property type="match status" value="1"/>
</dbReference>
<keyword evidence="2 5" id="KW-0689">Ribosomal protein</keyword>
<gene>
    <name evidence="5" type="primary">rpmC</name>
    <name evidence="7" type="ORF">A2788_00925</name>
</gene>
<dbReference type="AlphaFoldDB" id="A0A1F4XMU6"/>
<comment type="similarity">
    <text evidence="1 5">Belongs to the universal ribosomal protein uL29 family.</text>
</comment>
<evidence type="ECO:0000256" key="1">
    <source>
        <dbReference type="ARBA" id="ARBA00009254"/>
    </source>
</evidence>
<proteinExistence type="inferred from homology"/>
<protein>
    <recommendedName>
        <fullName evidence="4 5">Large ribosomal subunit protein uL29</fullName>
    </recommendedName>
</protein>
<dbReference type="GO" id="GO:1990904">
    <property type="term" value="C:ribonucleoprotein complex"/>
    <property type="evidence" value="ECO:0007669"/>
    <property type="project" value="UniProtKB-KW"/>
</dbReference>
<evidence type="ECO:0000256" key="2">
    <source>
        <dbReference type="ARBA" id="ARBA00022980"/>
    </source>
</evidence>
<dbReference type="GO" id="GO:0003735">
    <property type="term" value="F:structural constituent of ribosome"/>
    <property type="evidence" value="ECO:0007669"/>
    <property type="project" value="InterPro"/>
</dbReference>
<dbReference type="Pfam" id="PF00831">
    <property type="entry name" value="Ribosomal_L29"/>
    <property type="match status" value="1"/>
</dbReference>
<dbReference type="GO" id="GO:0005840">
    <property type="term" value="C:ribosome"/>
    <property type="evidence" value="ECO:0007669"/>
    <property type="project" value="UniProtKB-KW"/>
</dbReference>
<evidence type="ECO:0000313" key="7">
    <source>
        <dbReference type="EMBL" id="OGC82938.1"/>
    </source>
</evidence>
<evidence type="ECO:0000256" key="4">
    <source>
        <dbReference type="ARBA" id="ARBA00035204"/>
    </source>
</evidence>
<evidence type="ECO:0000256" key="6">
    <source>
        <dbReference type="SAM" id="MobiDB-lite"/>
    </source>
</evidence>
<reference evidence="7 8" key="1">
    <citation type="journal article" date="2016" name="Nat. Commun.">
        <title>Thousands of microbial genomes shed light on interconnected biogeochemical processes in an aquifer system.</title>
        <authorList>
            <person name="Anantharaman K."/>
            <person name="Brown C.T."/>
            <person name="Hug L.A."/>
            <person name="Sharon I."/>
            <person name="Castelle C.J."/>
            <person name="Probst A.J."/>
            <person name="Thomas B.C."/>
            <person name="Singh A."/>
            <person name="Wilkins M.J."/>
            <person name="Karaoz U."/>
            <person name="Brodie E.L."/>
            <person name="Williams K.H."/>
            <person name="Hubbard S.S."/>
            <person name="Banfield J.F."/>
        </authorList>
    </citation>
    <scope>NUCLEOTIDE SEQUENCE [LARGE SCALE GENOMIC DNA]</scope>
</reference>
<sequence length="79" mass="8841">MVKKVDWQSMTTNELFSALEQSVRDLYKARLDSASGQLKTPHTIQAKRKEIARIKTALHSKEKSSKVAANLSPEEAKAD</sequence>
<comment type="caution">
    <text evidence="7">The sequence shown here is derived from an EMBL/GenBank/DDBJ whole genome shotgun (WGS) entry which is preliminary data.</text>
</comment>
<dbReference type="SUPFAM" id="SSF46561">
    <property type="entry name" value="Ribosomal protein L29 (L29p)"/>
    <property type="match status" value="1"/>
</dbReference>
<accession>A0A1F4XMU6</accession>
<evidence type="ECO:0000256" key="3">
    <source>
        <dbReference type="ARBA" id="ARBA00023274"/>
    </source>
</evidence>
<evidence type="ECO:0000313" key="8">
    <source>
        <dbReference type="Proteomes" id="UP000177521"/>
    </source>
</evidence>
<dbReference type="InterPro" id="IPR036049">
    <property type="entry name" value="Ribosomal_uL29_sf"/>
</dbReference>